<feature type="domain" description="GH18" evidence="2">
    <location>
        <begin position="46"/>
        <end position="433"/>
    </location>
</feature>
<dbReference type="Gene3D" id="3.20.20.80">
    <property type="entry name" value="Glycosidases"/>
    <property type="match status" value="1"/>
</dbReference>
<organism evidence="3 4">
    <name type="scientific">Suillus discolor</name>
    <dbReference type="NCBI Taxonomy" id="1912936"/>
    <lineage>
        <taxon>Eukaryota</taxon>
        <taxon>Fungi</taxon>
        <taxon>Dikarya</taxon>
        <taxon>Basidiomycota</taxon>
        <taxon>Agaricomycotina</taxon>
        <taxon>Agaricomycetes</taxon>
        <taxon>Agaricomycetidae</taxon>
        <taxon>Boletales</taxon>
        <taxon>Suillineae</taxon>
        <taxon>Suillaceae</taxon>
        <taxon>Suillus</taxon>
    </lineage>
</organism>
<dbReference type="GO" id="GO:0006032">
    <property type="term" value="P:chitin catabolic process"/>
    <property type="evidence" value="ECO:0007669"/>
    <property type="project" value="TreeGrafter"/>
</dbReference>
<keyword evidence="1" id="KW-0732">Signal</keyword>
<evidence type="ECO:0000259" key="2">
    <source>
        <dbReference type="PROSITE" id="PS51910"/>
    </source>
</evidence>
<gene>
    <name evidence="3" type="ORF">F5147DRAFT_617995</name>
</gene>
<dbReference type="RefSeq" id="XP_041288565.1">
    <property type="nucleotide sequence ID" value="XM_041432564.1"/>
</dbReference>
<dbReference type="Proteomes" id="UP000823399">
    <property type="component" value="Unassembled WGS sequence"/>
</dbReference>
<dbReference type="Pfam" id="PF00704">
    <property type="entry name" value="Glyco_hydro_18"/>
    <property type="match status" value="1"/>
</dbReference>
<dbReference type="InterPro" id="IPR029070">
    <property type="entry name" value="Chitinase_insertion_sf"/>
</dbReference>
<protein>
    <submittedName>
        <fullName evidence="3">Glycoside hydrolase family 18 protein</fullName>
    </submittedName>
</protein>
<name>A0A9P7JQ08_9AGAM</name>
<feature type="signal peptide" evidence="1">
    <location>
        <begin position="1"/>
        <end position="17"/>
    </location>
</feature>
<dbReference type="SUPFAM" id="SSF51445">
    <property type="entry name" value="(Trans)glycosidases"/>
    <property type="match status" value="1"/>
</dbReference>
<dbReference type="InterPro" id="IPR050314">
    <property type="entry name" value="Glycosyl_Hydrlase_18"/>
</dbReference>
<dbReference type="InterPro" id="IPR011583">
    <property type="entry name" value="Chitinase_II/V-like_cat"/>
</dbReference>
<evidence type="ECO:0000256" key="1">
    <source>
        <dbReference type="SAM" id="SignalP"/>
    </source>
</evidence>
<dbReference type="SUPFAM" id="SSF54556">
    <property type="entry name" value="Chitinase insertion domain"/>
    <property type="match status" value="1"/>
</dbReference>
<dbReference type="PROSITE" id="PS51910">
    <property type="entry name" value="GH18_2"/>
    <property type="match status" value="1"/>
</dbReference>
<dbReference type="OrthoDB" id="73875at2759"/>
<dbReference type="PANTHER" id="PTHR11177">
    <property type="entry name" value="CHITINASE"/>
    <property type="match status" value="1"/>
</dbReference>
<keyword evidence="3" id="KW-0378">Hydrolase</keyword>
<reference evidence="3" key="1">
    <citation type="journal article" date="2020" name="New Phytol.">
        <title>Comparative genomics reveals dynamic genome evolution in host specialist ectomycorrhizal fungi.</title>
        <authorList>
            <person name="Lofgren L.A."/>
            <person name="Nguyen N.H."/>
            <person name="Vilgalys R."/>
            <person name="Ruytinx J."/>
            <person name="Liao H.L."/>
            <person name="Branco S."/>
            <person name="Kuo A."/>
            <person name="LaButti K."/>
            <person name="Lipzen A."/>
            <person name="Andreopoulos W."/>
            <person name="Pangilinan J."/>
            <person name="Riley R."/>
            <person name="Hundley H."/>
            <person name="Na H."/>
            <person name="Barry K."/>
            <person name="Grigoriev I.V."/>
            <person name="Stajich J.E."/>
            <person name="Kennedy P.G."/>
        </authorList>
    </citation>
    <scope>NUCLEOTIDE SEQUENCE</scope>
    <source>
        <strain evidence="3">FC423</strain>
    </source>
</reference>
<dbReference type="GeneID" id="64694823"/>
<evidence type="ECO:0000313" key="3">
    <source>
        <dbReference type="EMBL" id="KAG2097531.1"/>
    </source>
</evidence>
<dbReference type="GO" id="GO:0005975">
    <property type="term" value="P:carbohydrate metabolic process"/>
    <property type="evidence" value="ECO:0007669"/>
    <property type="project" value="InterPro"/>
</dbReference>
<dbReference type="AlphaFoldDB" id="A0A9P7JQ08"/>
<dbReference type="InterPro" id="IPR001223">
    <property type="entry name" value="Glyco_hydro18_cat"/>
</dbReference>
<dbReference type="GO" id="GO:0004568">
    <property type="term" value="F:chitinase activity"/>
    <property type="evidence" value="ECO:0007669"/>
    <property type="project" value="TreeGrafter"/>
</dbReference>
<dbReference type="Gene3D" id="3.10.50.10">
    <property type="match status" value="1"/>
</dbReference>
<dbReference type="PANTHER" id="PTHR11177:SF392">
    <property type="entry name" value="HAP41P"/>
    <property type="match status" value="1"/>
</dbReference>
<dbReference type="SMART" id="SM00636">
    <property type="entry name" value="Glyco_18"/>
    <property type="match status" value="1"/>
</dbReference>
<dbReference type="GO" id="GO:0005576">
    <property type="term" value="C:extracellular region"/>
    <property type="evidence" value="ECO:0007669"/>
    <property type="project" value="TreeGrafter"/>
</dbReference>
<accession>A0A9P7JQ08</accession>
<keyword evidence="4" id="KW-1185">Reference proteome</keyword>
<comment type="caution">
    <text evidence="3">The sequence shown here is derived from an EMBL/GenBank/DDBJ whole genome shotgun (WGS) entry which is preliminary data.</text>
</comment>
<dbReference type="GO" id="GO:0008061">
    <property type="term" value="F:chitin binding"/>
    <property type="evidence" value="ECO:0007669"/>
    <property type="project" value="InterPro"/>
</dbReference>
<evidence type="ECO:0000313" key="4">
    <source>
        <dbReference type="Proteomes" id="UP000823399"/>
    </source>
</evidence>
<feature type="chain" id="PRO_5040413636" evidence="1">
    <location>
        <begin position="18"/>
        <end position="433"/>
    </location>
</feature>
<sequence>MLSTLILPLFALSAVSARFTAHSIASRPVVAHSNAARSVAAHSTKPVAAAWYAGWHATEGFPLSSIAWEKYNTMYYSFAETTQTVTSLSLAGSDGELLPQFVSEAHAHGVEAHIAIGGWTGSIWFSSNLATAENRTAFVKTVTEFVSHYNLDGVQFDWEYPNHQGIGCNTLSANDTTNFLSFLQELRQNPVAKKLTLSAAVSLAPFDDATGNPSTDVSGFAKVLDYIALMNYDVWGSWLPNVGPNSPLNDTCAASAKQQGSAVSAVKAWTDAGMPASQIVLGVPTYGHSFTVAPSDAFAPVSGKSGKQLAAYPSFNASNQPLGDTWDNAGSVDACGVYEGSGGTFNFWGLIDNGFLTKEGKPADGIYYRYDTCSQTPYVYNESKQVMISFDNAESYAAKGKYIKNAGLHGFAMWEAGGDYNNMLLDSIISAAR</sequence>
<proteinExistence type="predicted"/>
<dbReference type="EMBL" id="JABBWM010000065">
    <property type="protein sequence ID" value="KAG2097531.1"/>
    <property type="molecule type" value="Genomic_DNA"/>
</dbReference>
<dbReference type="InterPro" id="IPR017853">
    <property type="entry name" value="GH"/>
</dbReference>